<comment type="caution">
    <text evidence="1">The sequence shown here is derived from an EMBL/GenBank/DDBJ whole genome shotgun (WGS) entry which is preliminary data.</text>
</comment>
<proteinExistence type="predicted"/>
<reference evidence="1 2" key="1">
    <citation type="journal article" date="2024" name="Commun. Biol.">
        <title>Comparative genomic analysis of thermophilic fungi reveals convergent evolutionary adaptations and gene losses.</title>
        <authorList>
            <person name="Steindorff A.S."/>
            <person name="Aguilar-Pontes M.V."/>
            <person name="Robinson A.J."/>
            <person name="Andreopoulos B."/>
            <person name="LaButti K."/>
            <person name="Kuo A."/>
            <person name="Mondo S."/>
            <person name="Riley R."/>
            <person name="Otillar R."/>
            <person name="Haridas S."/>
            <person name="Lipzen A."/>
            <person name="Grimwood J."/>
            <person name="Schmutz J."/>
            <person name="Clum A."/>
            <person name="Reid I.D."/>
            <person name="Moisan M.C."/>
            <person name="Butler G."/>
            <person name="Nguyen T.T.M."/>
            <person name="Dewar K."/>
            <person name="Conant G."/>
            <person name="Drula E."/>
            <person name="Henrissat B."/>
            <person name="Hansel C."/>
            <person name="Singer S."/>
            <person name="Hutchinson M.I."/>
            <person name="de Vries R.P."/>
            <person name="Natvig D.O."/>
            <person name="Powell A.J."/>
            <person name="Tsang A."/>
            <person name="Grigoriev I.V."/>
        </authorList>
    </citation>
    <scope>NUCLEOTIDE SEQUENCE [LARGE SCALE GENOMIC DNA]</scope>
    <source>
        <strain evidence="1 2">CBS 494.80</strain>
    </source>
</reference>
<name>A0ABR4CL98_9HELO</name>
<evidence type="ECO:0000313" key="2">
    <source>
        <dbReference type="Proteomes" id="UP001595075"/>
    </source>
</evidence>
<protein>
    <submittedName>
        <fullName evidence="1">Uncharacterized protein</fullName>
    </submittedName>
</protein>
<gene>
    <name evidence="1" type="ORF">VTL71DRAFT_13570</name>
</gene>
<accession>A0ABR4CL98</accession>
<evidence type="ECO:0000313" key="1">
    <source>
        <dbReference type="EMBL" id="KAL2070544.1"/>
    </source>
</evidence>
<sequence>MDPMPFKAIDLPLNAGNDAICPDPKRLRYLPPGVGDYLATNSMSRPTWGSNDYNFDEDFTFEFIHRLMNLPKEVRDEIYELVIFKEDNWDDSDWEGIFMDNVGTQHDHIMGQRKLDGNLYRGVRIQEFPMTEMTKSDFQGLASFFSSIMKFEGRHRDGELVSFLQDPSKSKERELGLFKDVSEYFWRNSTIHVLPRVYFGFGRRITQIRQFTAPNPLLCSPLSHLAIRLYSLPRRRKYKSRNNWVNMHLGFIAVLHVLAVEFPNLLSLTLDINLSQTTLKDIIQNPKKQPWVRYVSKIAVKQVHFRIQPRSSFRRRSGLKSKQTEARGAVFEQAAKVLEDLLMPMSLRFPEDEDFGLERLFLEDES</sequence>
<dbReference type="EMBL" id="JAZHXI010000006">
    <property type="protein sequence ID" value="KAL2070544.1"/>
    <property type="molecule type" value="Genomic_DNA"/>
</dbReference>
<organism evidence="1 2">
    <name type="scientific">Oculimacula yallundae</name>
    <dbReference type="NCBI Taxonomy" id="86028"/>
    <lineage>
        <taxon>Eukaryota</taxon>
        <taxon>Fungi</taxon>
        <taxon>Dikarya</taxon>
        <taxon>Ascomycota</taxon>
        <taxon>Pezizomycotina</taxon>
        <taxon>Leotiomycetes</taxon>
        <taxon>Helotiales</taxon>
        <taxon>Ploettnerulaceae</taxon>
        <taxon>Oculimacula</taxon>
    </lineage>
</organism>
<dbReference type="Proteomes" id="UP001595075">
    <property type="component" value="Unassembled WGS sequence"/>
</dbReference>
<keyword evidence="2" id="KW-1185">Reference proteome</keyword>